<dbReference type="InterPro" id="IPR052909">
    <property type="entry name" value="Transposase_6_like"/>
</dbReference>
<dbReference type="EMBL" id="RBUQ01000189">
    <property type="protein sequence ID" value="RMV35781.1"/>
    <property type="molecule type" value="Genomic_DNA"/>
</dbReference>
<dbReference type="Proteomes" id="UP000271631">
    <property type="component" value="Unassembled WGS sequence"/>
</dbReference>
<evidence type="ECO:0000313" key="2">
    <source>
        <dbReference type="EMBL" id="RMV35781.1"/>
    </source>
</evidence>
<evidence type="ECO:0000313" key="3">
    <source>
        <dbReference type="Proteomes" id="UP000271631"/>
    </source>
</evidence>
<dbReference type="Pfam" id="PF13340">
    <property type="entry name" value="DUF4096"/>
    <property type="match status" value="1"/>
</dbReference>
<comment type="caution">
    <text evidence="2">The sequence shown here is derived from an EMBL/GenBank/DDBJ whole genome shotgun (WGS) entry which is preliminary data.</text>
</comment>
<dbReference type="PANTHER" id="PTHR46637:SF1">
    <property type="entry name" value="BLL5188 PROTEIN"/>
    <property type="match status" value="1"/>
</dbReference>
<dbReference type="InterPro" id="IPR025161">
    <property type="entry name" value="IS402-like_dom"/>
</dbReference>
<sequence>MAKRYELPDTPWDLVADIFTQPRRTGRPRVDDRLMLNGVLWVLCSGAAWRDMPERFGPW</sequence>
<reference evidence="2 3" key="1">
    <citation type="submission" date="2018-08" db="EMBL/GenBank/DDBJ databases">
        <title>Recombination of ecologically and evolutionarily significant loci maintains genetic cohesion in the Pseudomonas syringae species complex.</title>
        <authorList>
            <person name="Dillon M."/>
            <person name="Thakur S."/>
            <person name="Almeida R.N.D."/>
            <person name="Weir B.S."/>
            <person name="Guttman D.S."/>
        </authorList>
    </citation>
    <scope>NUCLEOTIDE SEQUENCE [LARGE SCALE GENOMIC DNA]</scope>
    <source>
        <strain evidence="2 3">ICMP 11281</strain>
    </source>
</reference>
<dbReference type="AlphaFoldDB" id="A0A3M6BW56"/>
<proteinExistence type="predicted"/>
<gene>
    <name evidence="2" type="ORF">ALP13_200017</name>
</gene>
<feature type="domain" description="Insertion element IS402-like" evidence="1">
    <location>
        <begin position="7"/>
        <end position="59"/>
    </location>
</feature>
<protein>
    <recommendedName>
        <fullName evidence="1">Insertion element IS402-like domain-containing protein</fullName>
    </recommendedName>
</protein>
<organism evidence="2 3">
    <name type="scientific">Pseudomonas syringae pv. maculicola</name>
    <dbReference type="NCBI Taxonomy" id="59511"/>
    <lineage>
        <taxon>Bacteria</taxon>
        <taxon>Pseudomonadati</taxon>
        <taxon>Pseudomonadota</taxon>
        <taxon>Gammaproteobacteria</taxon>
        <taxon>Pseudomonadales</taxon>
        <taxon>Pseudomonadaceae</taxon>
        <taxon>Pseudomonas</taxon>
    </lineage>
</organism>
<accession>A0A3M6BW56</accession>
<name>A0A3M6BW56_PSEYM</name>
<dbReference type="PANTHER" id="PTHR46637">
    <property type="entry name" value="TIS1421-TRANSPOSASE PROTEIN A"/>
    <property type="match status" value="1"/>
</dbReference>
<evidence type="ECO:0000259" key="1">
    <source>
        <dbReference type="Pfam" id="PF13340"/>
    </source>
</evidence>